<dbReference type="AlphaFoldDB" id="A0A0R1Q1Z7"/>
<dbReference type="Proteomes" id="UP000051155">
    <property type="component" value="Unassembled WGS sequence"/>
</dbReference>
<evidence type="ECO:0000256" key="8">
    <source>
        <dbReference type="HAMAP-Rule" id="MF_00912"/>
    </source>
</evidence>
<dbReference type="InterPro" id="IPR005548">
    <property type="entry name" value="Cell_div_FtsQ/DivIB_C"/>
</dbReference>
<comment type="caution">
    <text evidence="11">The sequence shown here is derived from an EMBL/GenBank/DDBJ whole genome shotgun (WGS) entry which is preliminary data.</text>
</comment>
<evidence type="ECO:0000313" key="11">
    <source>
        <dbReference type="EMBL" id="KRL38695.1"/>
    </source>
</evidence>
<dbReference type="InterPro" id="IPR050487">
    <property type="entry name" value="FtsQ_DivIB"/>
</dbReference>
<evidence type="ECO:0000256" key="1">
    <source>
        <dbReference type="ARBA" id="ARBA00004370"/>
    </source>
</evidence>
<dbReference type="GO" id="GO:0043093">
    <property type="term" value="P:FtsZ-dependent cytokinesis"/>
    <property type="evidence" value="ECO:0007669"/>
    <property type="project" value="UniProtKB-UniRule"/>
</dbReference>
<keyword evidence="4 8" id="KW-0812">Transmembrane</keyword>
<name>A0A0R1Q1Z7_9LACO</name>
<keyword evidence="3 8" id="KW-0132">Cell division</keyword>
<accession>A0A0R1Q1Z7</accession>
<dbReference type="InterPro" id="IPR034746">
    <property type="entry name" value="POTRA"/>
</dbReference>
<dbReference type="PROSITE" id="PS51779">
    <property type="entry name" value="POTRA"/>
    <property type="match status" value="1"/>
</dbReference>
<proteinExistence type="inferred from homology"/>
<feature type="domain" description="POTRA" evidence="10">
    <location>
        <begin position="89"/>
        <end position="159"/>
    </location>
</feature>
<organism evidence="11 12">
    <name type="scientific">Liquorilactobacillus uvarum DSM 19971</name>
    <dbReference type="NCBI Taxonomy" id="1423812"/>
    <lineage>
        <taxon>Bacteria</taxon>
        <taxon>Bacillati</taxon>
        <taxon>Bacillota</taxon>
        <taxon>Bacilli</taxon>
        <taxon>Lactobacillales</taxon>
        <taxon>Lactobacillaceae</taxon>
        <taxon>Liquorilactobacillus</taxon>
    </lineage>
</organism>
<evidence type="ECO:0000256" key="7">
    <source>
        <dbReference type="ARBA" id="ARBA00023306"/>
    </source>
</evidence>
<protein>
    <recommendedName>
        <fullName evidence="8">Cell division protein DivIB</fullName>
    </recommendedName>
</protein>
<evidence type="ECO:0000256" key="3">
    <source>
        <dbReference type="ARBA" id="ARBA00022618"/>
    </source>
</evidence>
<comment type="subcellular location">
    <subcellularLocation>
        <location evidence="8">Cell membrane</location>
        <topology evidence="8">Single-pass type II membrane protein</topology>
    </subcellularLocation>
    <subcellularLocation>
        <location evidence="1">Membrane</location>
    </subcellularLocation>
    <text evidence="8">Localizes to the division septum.</text>
</comment>
<dbReference type="PANTHER" id="PTHR37820">
    <property type="entry name" value="CELL DIVISION PROTEIN DIVIB"/>
    <property type="match status" value="1"/>
</dbReference>
<dbReference type="InterPro" id="IPR026580">
    <property type="entry name" value="DivIB"/>
</dbReference>
<keyword evidence="2 8" id="KW-1003">Cell membrane</keyword>
<dbReference type="EMBL" id="AZEG01000003">
    <property type="protein sequence ID" value="KRL38695.1"/>
    <property type="molecule type" value="Genomic_DNA"/>
</dbReference>
<keyword evidence="6 8" id="KW-0472">Membrane</keyword>
<evidence type="ECO:0000313" key="12">
    <source>
        <dbReference type="Proteomes" id="UP000051155"/>
    </source>
</evidence>
<dbReference type="HAMAP" id="MF_00912">
    <property type="entry name" value="DivIB"/>
    <property type="match status" value="1"/>
</dbReference>
<keyword evidence="12" id="KW-1185">Reference proteome</keyword>
<dbReference type="GO" id="GO:0032153">
    <property type="term" value="C:cell division site"/>
    <property type="evidence" value="ECO:0007669"/>
    <property type="project" value="UniProtKB-UniRule"/>
</dbReference>
<evidence type="ECO:0000256" key="6">
    <source>
        <dbReference type="ARBA" id="ARBA00023136"/>
    </source>
</evidence>
<gene>
    <name evidence="8" type="primary">divIB</name>
    <name evidence="11" type="ORF">FD20_GL001413</name>
</gene>
<dbReference type="Pfam" id="PF03799">
    <property type="entry name" value="FtsQ_DivIB_C"/>
    <property type="match status" value="1"/>
</dbReference>
<dbReference type="STRING" id="1423812.FD20_GL001413"/>
<dbReference type="GO" id="GO:0005886">
    <property type="term" value="C:plasma membrane"/>
    <property type="evidence" value="ECO:0007669"/>
    <property type="project" value="UniProtKB-SubCell"/>
</dbReference>
<feature type="region of interest" description="Disordered" evidence="9">
    <location>
        <begin position="1"/>
        <end position="30"/>
    </location>
</feature>
<evidence type="ECO:0000256" key="4">
    <source>
        <dbReference type="ARBA" id="ARBA00022692"/>
    </source>
</evidence>
<reference evidence="11 12" key="1">
    <citation type="journal article" date="2015" name="Genome Announc.">
        <title>Expanding the biotechnology potential of lactobacilli through comparative genomics of 213 strains and associated genera.</title>
        <authorList>
            <person name="Sun Z."/>
            <person name="Harris H.M."/>
            <person name="McCann A."/>
            <person name="Guo C."/>
            <person name="Argimon S."/>
            <person name="Zhang W."/>
            <person name="Yang X."/>
            <person name="Jeffery I.B."/>
            <person name="Cooney J.C."/>
            <person name="Kagawa T.F."/>
            <person name="Liu W."/>
            <person name="Song Y."/>
            <person name="Salvetti E."/>
            <person name="Wrobel A."/>
            <person name="Rasinkangas P."/>
            <person name="Parkhill J."/>
            <person name="Rea M.C."/>
            <person name="O'Sullivan O."/>
            <person name="Ritari J."/>
            <person name="Douillard F.P."/>
            <person name="Paul Ross R."/>
            <person name="Yang R."/>
            <person name="Briner A.E."/>
            <person name="Felis G.E."/>
            <person name="de Vos W.M."/>
            <person name="Barrangou R."/>
            <person name="Klaenhammer T.R."/>
            <person name="Caufield P.W."/>
            <person name="Cui Y."/>
            <person name="Zhang H."/>
            <person name="O'Toole P.W."/>
        </authorList>
    </citation>
    <scope>NUCLEOTIDE SEQUENCE [LARGE SCALE GENOMIC DNA]</scope>
    <source>
        <strain evidence="11 12">DSM 19971</strain>
    </source>
</reference>
<dbReference type="Gene3D" id="3.40.50.10960">
    <property type="match status" value="1"/>
</dbReference>
<dbReference type="PATRIC" id="fig|1423812.3.peg.1502"/>
<evidence type="ECO:0000256" key="5">
    <source>
        <dbReference type="ARBA" id="ARBA00022989"/>
    </source>
</evidence>
<keyword evidence="7 8" id="KW-0131">Cell cycle</keyword>
<keyword evidence="5 8" id="KW-1133">Transmembrane helix</keyword>
<evidence type="ECO:0000259" key="10">
    <source>
        <dbReference type="PROSITE" id="PS51779"/>
    </source>
</evidence>
<comment type="function">
    <text evidence="8">Cell division protein that may be involved in stabilizing or promoting the assembly of the division complex.</text>
</comment>
<dbReference type="PANTHER" id="PTHR37820:SF1">
    <property type="entry name" value="CELL DIVISION PROTEIN FTSQ"/>
    <property type="match status" value="1"/>
</dbReference>
<sequence length="286" mass="32694">MWTEMKKLKRSKFKSQDNDPLTPWEKAQQERKKKLKWGKYKFFKKKRIGNKLPDLVKQRKSILKRHLVCNLLIFFLLGLVSLYLVLPISKVQQLKVSGTDSLTDAAVIKASGVRKGNLLIRVMLNEKSIKDEVRKQVSDVKNLKLVISGTTVNYKVSESSIVGYVAKKGKYYSLNSLGRVSKIARDQAQGNSPLYYQFKDQKKLSSLAKQVARLSPNLRSAMSEIHYTPTDVNEEKIKVYMNDGNEVVATISTFAKKMAYYPDIKSKNNNKILVDFEVGAYSYPLK</sequence>
<feature type="transmembrane region" description="Helical" evidence="8">
    <location>
        <begin position="67"/>
        <end position="86"/>
    </location>
</feature>
<evidence type="ECO:0000256" key="2">
    <source>
        <dbReference type="ARBA" id="ARBA00022475"/>
    </source>
</evidence>
<evidence type="ECO:0000256" key="9">
    <source>
        <dbReference type="SAM" id="MobiDB-lite"/>
    </source>
</evidence>
<comment type="similarity">
    <text evidence="8">Belongs to the FtsQ/DivIB family. DivIB subfamily.</text>
</comment>